<evidence type="ECO:0008006" key="3">
    <source>
        <dbReference type="Google" id="ProtNLM"/>
    </source>
</evidence>
<evidence type="ECO:0000313" key="1">
    <source>
        <dbReference type="EMBL" id="CNI47373.1"/>
    </source>
</evidence>
<accession>A0AA36LUC6</accession>
<sequence length="298" mass="33460">MLHHYFLDIARFPPVTAESLQQSPYMKKKLMLKESDATLVMKAANDGLNRAIKNWAKIEHLMRRPLIEEEFITHKSNPPQPSVIRSSIPGHPFIEEENPEVDEFIALAVDMRKSSTRLRSKEVFPTIESGIQRVYYETSTLLPALAQTALLNNGHVTEYLGDGLLILFKVDAGKLDYSISEAYTAAYNCVHDTRIIVNNLLQERFLLPHLDLGAGLSISQALITFVGIPNNMQPKAIGQCVWEASKLSYGINTVNISRTLRDLWPPSQSASLRFRKVPETTKHPVDGFCVFPAAITNC</sequence>
<reference evidence="1 2" key="1">
    <citation type="submission" date="2015-03" db="EMBL/GenBank/DDBJ databases">
        <authorList>
            <consortium name="Pathogen Informatics"/>
            <person name="Murphy D."/>
        </authorList>
    </citation>
    <scope>NUCLEOTIDE SEQUENCE [LARGE SCALE GENOMIC DNA]</scope>
    <source>
        <strain evidence="1 2">FE82747</strain>
    </source>
</reference>
<name>A0AA36LUC6_YERMO</name>
<protein>
    <recommendedName>
        <fullName evidence="3">Guanylate cyclase domain-containing protein</fullName>
    </recommendedName>
</protein>
<dbReference type="EMBL" id="CQBM01000010">
    <property type="protein sequence ID" value="CNI47373.1"/>
    <property type="molecule type" value="Genomic_DNA"/>
</dbReference>
<dbReference type="AlphaFoldDB" id="A0AA36LUC6"/>
<dbReference type="Proteomes" id="UP000040841">
    <property type="component" value="Unassembled WGS sequence"/>
</dbReference>
<organism evidence="1 2">
    <name type="scientific">Yersinia mollaretii</name>
    <dbReference type="NCBI Taxonomy" id="33060"/>
    <lineage>
        <taxon>Bacteria</taxon>
        <taxon>Pseudomonadati</taxon>
        <taxon>Pseudomonadota</taxon>
        <taxon>Gammaproteobacteria</taxon>
        <taxon>Enterobacterales</taxon>
        <taxon>Yersiniaceae</taxon>
        <taxon>Yersinia</taxon>
    </lineage>
</organism>
<comment type="caution">
    <text evidence="1">The sequence shown here is derived from an EMBL/GenBank/DDBJ whole genome shotgun (WGS) entry which is preliminary data.</text>
</comment>
<dbReference type="InterPro" id="IPR029787">
    <property type="entry name" value="Nucleotide_cyclase"/>
</dbReference>
<proteinExistence type="predicted"/>
<evidence type="ECO:0000313" key="2">
    <source>
        <dbReference type="Proteomes" id="UP000040841"/>
    </source>
</evidence>
<dbReference type="Gene3D" id="3.30.70.1230">
    <property type="entry name" value="Nucleotide cyclase"/>
    <property type="match status" value="1"/>
</dbReference>
<gene>
    <name evidence="1" type="ORF">ERS008502_03372</name>
</gene>
<dbReference type="SUPFAM" id="SSF55073">
    <property type="entry name" value="Nucleotide cyclase"/>
    <property type="match status" value="1"/>
</dbReference>